<sequence>MVFSDLLLTFLSFWTFIHVIYRILKSSFQSPHRTHHDISRLSNNANGHLPIVNTNPANHASPQAEITLSYFYLSYKTNKLNLFFETLAKSTPKFWRVWFNFGVLVGILAMIFGVCIMIIAGWKLLIGIIGFNIRNNEIHEQTKFVKRNYEESHHVNNNEDHQVFIPVIPGVTLPISHLIYYLIALLICGVLHEAGHAIAAYCEFVPINDSGIFLYIFYPGAFVSLSGQFLDRCSSTKKLRIFCAGIWHNAVIFLLGSLILNYGIIRWSMSLTGYRSVEGTGVSVISVEENTGLAEILYPSTLITKIDDYELNDASLERWSTYLLQNNKVRKNIRGFCASEKDIMPSLECCKINADHPYGSCENREILCFKRYDRKDSHDQELSCLHAKPILVNTEEQRCVKKSDCDNPSPMCVLPYTCLGFPRLVRIYFERSPWTINQDENKEQVLLWIGELDDLWEIIQVSILQPRYSWIPLEIPLVLELILRYTTSFSLALCILNILPVYQLDGYYVLTAILTWLYEVDDRGVTNTVSKIDGQKKKFENAIVYSVTGLVCWVVIGTLIFGVFF</sequence>
<dbReference type="GO" id="GO:0005737">
    <property type="term" value="C:cytoplasm"/>
    <property type="evidence" value="ECO:0007669"/>
    <property type="project" value="TreeGrafter"/>
</dbReference>
<evidence type="ECO:0000313" key="8">
    <source>
        <dbReference type="EMBL" id="CAI2168812.1"/>
    </source>
</evidence>
<feature type="transmembrane region" description="Helical" evidence="6">
    <location>
        <begin position="542"/>
        <end position="564"/>
    </location>
</feature>
<feature type="domain" description="Peptidase M50" evidence="7">
    <location>
        <begin position="180"/>
        <end position="518"/>
    </location>
</feature>
<dbReference type="EMBL" id="CAMKVN010000522">
    <property type="protein sequence ID" value="CAI2168812.1"/>
    <property type="molecule type" value="Genomic_DNA"/>
</dbReference>
<dbReference type="PANTHER" id="PTHR13325:SF3">
    <property type="entry name" value="MEMBRANE-BOUND TRANSCRIPTION FACTOR SITE-2 PROTEASE"/>
    <property type="match status" value="1"/>
</dbReference>
<dbReference type="GO" id="GO:0031293">
    <property type="term" value="P:membrane protein intracellular domain proteolysis"/>
    <property type="evidence" value="ECO:0007669"/>
    <property type="project" value="TreeGrafter"/>
</dbReference>
<dbReference type="OrthoDB" id="7694678at2759"/>
<evidence type="ECO:0000256" key="1">
    <source>
        <dbReference type="ARBA" id="ARBA00004127"/>
    </source>
</evidence>
<name>A0A9W4WKN8_9GLOM</name>
<keyword evidence="2 6" id="KW-0812">Transmembrane</keyword>
<dbReference type="InterPro" id="IPR008915">
    <property type="entry name" value="Peptidase_M50"/>
</dbReference>
<protein>
    <recommendedName>
        <fullName evidence="5">Endopeptidase S2P</fullName>
    </recommendedName>
</protein>
<evidence type="ECO:0000256" key="5">
    <source>
        <dbReference type="ARBA" id="ARBA00032658"/>
    </source>
</evidence>
<dbReference type="Pfam" id="PF02163">
    <property type="entry name" value="Peptidase_M50"/>
    <property type="match status" value="1"/>
</dbReference>
<evidence type="ECO:0000256" key="3">
    <source>
        <dbReference type="ARBA" id="ARBA00022989"/>
    </source>
</evidence>
<feature type="transmembrane region" description="Helical" evidence="6">
    <location>
        <begin position="246"/>
        <end position="265"/>
    </location>
</feature>
<evidence type="ECO:0000313" key="9">
    <source>
        <dbReference type="Proteomes" id="UP001153678"/>
    </source>
</evidence>
<comment type="subcellular location">
    <subcellularLocation>
        <location evidence="1">Endomembrane system</location>
        <topology evidence="1">Multi-pass membrane protein</topology>
    </subcellularLocation>
</comment>
<feature type="transmembrane region" description="Helical" evidence="6">
    <location>
        <begin position="212"/>
        <end position="230"/>
    </location>
</feature>
<keyword evidence="4 6" id="KW-0472">Membrane</keyword>
<feature type="transmembrane region" description="Helical" evidence="6">
    <location>
        <begin position="97"/>
        <end position="122"/>
    </location>
</feature>
<proteinExistence type="predicted"/>
<evidence type="ECO:0000256" key="6">
    <source>
        <dbReference type="SAM" id="Phobius"/>
    </source>
</evidence>
<evidence type="ECO:0000256" key="2">
    <source>
        <dbReference type="ARBA" id="ARBA00022692"/>
    </source>
</evidence>
<dbReference type="GO" id="GO:0012505">
    <property type="term" value="C:endomembrane system"/>
    <property type="evidence" value="ECO:0007669"/>
    <property type="project" value="UniProtKB-SubCell"/>
</dbReference>
<keyword evidence="3 6" id="KW-1133">Transmembrane helix</keyword>
<dbReference type="GO" id="GO:0004222">
    <property type="term" value="F:metalloendopeptidase activity"/>
    <property type="evidence" value="ECO:0007669"/>
    <property type="project" value="InterPro"/>
</dbReference>
<dbReference type="GO" id="GO:1905897">
    <property type="term" value="P:regulation of response to endoplasmic reticulum stress"/>
    <property type="evidence" value="ECO:0007669"/>
    <property type="project" value="TreeGrafter"/>
</dbReference>
<dbReference type="Proteomes" id="UP001153678">
    <property type="component" value="Unassembled WGS sequence"/>
</dbReference>
<accession>A0A9W4WKN8</accession>
<evidence type="ECO:0000256" key="4">
    <source>
        <dbReference type="ARBA" id="ARBA00023136"/>
    </source>
</evidence>
<dbReference type="PANTHER" id="PTHR13325">
    <property type="entry name" value="PROTEASE M50 MEMBRANE-BOUND TRANSCRIPTION FACTOR SITE 2 PROTEASE"/>
    <property type="match status" value="1"/>
</dbReference>
<organism evidence="8 9">
    <name type="scientific">Funneliformis geosporum</name>
    <dbReference type="NCBI Taxonomy" id="1117311"/>
    <lineage>
        <taxon>Eukaryota</taxon>
        <taxon>Fungi</taxon>
        <taxon>Fungi incertae sedis</taxon>
        <taxon>Mucoromycota</taxon>
        <taxon>Glomeromycotina</taxon>
        <taxon>Glomeromycetes</taxon>
        <taxon>Glomerales</taxon>
        <taxon>Glomeraceae</taxon>
        <taxon>Funneliformis</taxon>
    </lineage>
</organism>
<dbReference type="GO" id="GO:0016020">
    <property type="term" value="C:membrane"/>
    <property type="evidence" value="ECO:0007669"/>
    <property type="project" value="InterPro"/>
</dbReference>
<dbReference type="AlphaFoldDB" id="A0A9W4WKN8"/>
<feature type="transmembrane region" description="Helical" evidence="6">
    <location>
        <begin position="6"/>
        <end position="24"/>
    </location>
</feature>
<keyword evidence="9" id="KW-1185">Reference proteome</keyword>
<dbReference type="InterPro" id="IPR001193">
    <property type="entry name" value="MBTPS2"/>
</dbReference>
<comment type="caution">
    <text evidence="8">The sequence shown here is derived from an EMBL/GenBank/DDBJ whole genome shotgun (WGS) entry which is preliminary data.</text>
</comment>
<feature type="transmembrane region" description="Helical" evidence="6">
    <location>
        <begin position="178"/>
        <end position="200"/>
    </location>
</feature>
<evidence type="ECO:0000259" key="7">
    <source>
        <dbReference type="Pfam" id="PF02163"/>
    </source>
</evidence>
<gene>
    <name evidence="8" type="ORF">FWILDA_LOCUS3769</name>
</gene>
<reference evidence="8" key="1">
    <citation type="submission" date="2022-08" db="EMBL/GenBank/DDBJ databases">
        <authorList>
            <person name="Kallberg Y."/>
            <person name="Tangrot J."/>
            <person name="Rosling A."/>
        </authorList>
    </citation>
    <scope>NUCLEOTIDE SEQUENCE</scope>
    <source>
        <strain evidence="8">Wild A</strain>
    </source>
</reference>
<dbReference type="PRINTS" id="PR01000">
    <property type="entry name" value="SREBPS2PTASE"/>
</dbReference>